<dbReference type="InParanoid" id="A0A517SA44"/>
<dbReference type="OrthoDB" id="292766at2"/>
<evidence type="ECO:0000313" key="2">
    <source>
        <dbReference type="EMBL" id="QDT53000.1"/>
    </source>
</evidence>
<organism evidence="2 3">
    <name type="scientific">Caulifigura coniformis</name>
    <dbReference type="NCBI Taxonomy" id="2527983"/>
    <lineage>
        <taxon>Bacteria</taxon>
        <taxon>Pseudomonadati</taxon>
        <taxon>Planctomycetota</taxon>
        <taxon>Planctomycetia</taxon>
        <taxon>Planctomycetales</taxon>
        <taxon>Planctomycetaceae</taxon>
        <taxon>Caulifigura</taxon>
    </lineage>
</organism>
<feature type="region of interest" description="Disordered" evidence="1">
    <location>
        <begin position="89"/>
        <end position="112"/>
    </location>
</feature>
<proteinExistence type="predicted"/>
<dbReference type="AlphaFoldDB" id="A0A517SA44"/>
<reference evidence="2 3" key="1">
    <citation type="submission" date="2019-02" db="EMBL/GenBank/DDBJ databases">
        <title>Deep-cultivation of Planctomycetes and their phenomic and genomic characterization uncovers novel biology.</title>
        <authorList>
            <person name="Wiegand S."/>
            <person name="Jogler M."/>
            <person name="Boedeker C."/>
            <person name="Pinto D."/>
            <person name="Vollmers J."/>
            <person name="Rivas-Marin E."/>
            <person name="Kohn T."/>
            <person name="Peeters S.H."/>
            <person name="Heuer A."/>
            <person name="Rast P."/>
            <person name="Oberbeckmann S."/>
            <person name="Bunk B."/>
            <person name="Jeske O."/>
            <person name="Meyerdierks A."/>
            <person name="Storesund J.E."/>
            <person name="Kallscheuer N."/>
            <person name="Luecker S."/>
            <person name="Lage O.M."/>
            <person name="Pohl T."/>
            <person name="Merkel B.J."/>
            <person name="Hornburger P."/>
            <person name="Mueller R.-W."/>
            <person name="Bruemmer F."/>
            <person name="Labrenz M."/>
            <person name="Spormann A.M."/>
            <person name="Op den Camp H."/>
            <person name="Overmann J."/>
            <person name="Amann R."/>
            <person name="Jetten M.S.M."/>
            <person name="Mascher T."/>
            <person name="Medema M.H."/>
            <person name="Devos D.P."/>
            <person name="Kaster A.-K."/>
            <person name="Ovreas L."/>
            <person name="Rohde M."/>
            <person name="Galperin M.Y."/>
            <person name="Jogler C."/>
        </authorList>
    </citation>
    <scope>NUCLEOTIDE SEQUENCE [LARGE SCALE GENOMIC DNA]</scope>
    <source>
        <strain evidence="2 3">Pan44</strain>
    </source>
</reference>
<dbReference type="RefSeq" id="WP_145027830.1">
    <property type="nucleotide sequence ID" value="NZ_CP036271.1"/>
</dbReference>
<sequence>MTFPHLHRRPFAYRHGVDGTDLTFDIVYLPTNTVIAALAYWDDRAPSKRAARQIVSAMNQLFARSAYIYDGWVSIADLIDGSKHQASLSARTLSQPTPSRPPLPADPESMNDRRAAGAARALAVFRGATGSGLDDSLGDLLADLIRWCDRHQCDFDVTLDRARIRYAEETGAERES</sequence>
<gene>
    <name evidence="2" type="ORF">Pan44_10150</name>
</gene>
<keyword evidence="3" id="KW-1185">Reference proteome</keyword>
<evidence type="ECO:0000313" key="3">
    <source>
        <dbReference type="Proteomes" id="UP000315700"/>
    </source>
</evidence>
<dbReference type="EMBL" id="CP036271">
    <property type="protein sequence ID" value="QDT53000.1"/>
    <property type="molecule type" value="Genomic_DNA"/>
</dbReference>
<dbReference type="KEGG" id="ccos:Pan44_10150"/>
<protein>
    <submittedName>
        <fullName evidence="2">Uncharacterized protein</fullName>
    </submittedName>
</protein>
<name>A0A517SA44_9PLAN</name>
<evidence type="ECO:0000256" key="1">
    <source>
        <dbReference type="SAM" id="MobiDB-lite"/>
    </source>
</evidence>
<dbReference type="Proteomes" id="UP000315700">
    <property type="component" value="Chromosome"/>
</dbReference>
<accession>A0A517SA44</accession>